<feature type="binding site" evidence="8 13">
    <location>
        <position position="257"/>
    </location>
    <ligand>
        <name>Zn(2+)</name>
        <dbReference type="ChEBI" id="CHEBI:29105"/>
    </ligand>
</feature>
<comment type="pathway">
    <text evidence="8">Amino-acid biosynthesis; L-histidine biosynthesis; L-histidine from 5-phospho-alpha-D-ribose 1-diphosphate: step 9/9.</text>
</comment>
<evidence type="ECO:0000313" key="15">
    <source>
        <dbReference type="EMBL" id="PDV97652.1"/>
    </source>
</evidence>
<keyword evidence="8" id="KW-0028">Amino-acid biosynthesis</keyword>
<feature type="binding site" evidence="8 12">
    <location>
        <position position="414"/>
    </location>
    <ligand>
        <name>substrate</name>
    </ligand>
</feature>
<dbReference type="InterPro" id="IPR001692">
    <property type="entry name" value="Histidinol_DH_CS"/>
</dbReference>
<organism evidence="15 16">
    <name type="scientific">Candidatus Chloroploca asiatica</name>
    <dbReference type="NCBI Taxonomy" id="1506545"/>
    <lineage>
        <taxon>Bacteria</taxon>
        <taxon>Bacillati</taxon>
        <taxon>Chloroflexota</taxon>
        <taxon>Chloroflexia</taxon>
        <taxon>Chloroflexales</taxon>
        <taxon>Chloroflexineae</taxon>
        <taxon>Oscillochloridaceae</taxon>
        <taxon>Candidatus Chloroploca</taxon>
    </lineage>
</organism>
<comment type="cofactor">
    <cofactor evidence="8 13">
        <name>Zn(2+)</name>
        <dbReference type="ChEBI" id="CHEBI:29105"/>
    </cofactor>
    <text evidence="8 13">Binds 1 zinc ion per subunit.</text>
</comment>
<dbReference type="GO" id="GO:0005829">
    <property type="term" value="C:cytosol"/>
    <property type="evidence" value="ECO:0007669"/>
    <property type="project" value="TreeGrafter"/>
</dbReference>
<evidence type="ECO:0000313" key="16">
    <source>
        <dbReference type="Proteomes" id="UP000220922"/>
    </source>
</evidence>
<gene>
    <name evidence="8" type="primary">hisD</name>
    <name evidence="15" type="ORF">A9Q02_04145</name>
</gene>
<protein>
    <recommendedName>
        <fullName evidence="3 8">Histidinol dehydrogenase</fullName>
        <shortName evidence="8">HDH</shortName>
        <ecNumber evidence="3 8">1.1.1.23</ecNumber>
    </recommendedName>
</protein>
<feature type="binding site" evidence="8 11">
    <location>
        <position position="189"/>
    </location>
    <ligand>
        <name>NAD(+)</name>
        <dbReference type="ChEBI" id="CHEBI:57540"/>
    </ligand>
</feature>
<keyword evidence="6 8" id="KW-0560">Oxidoreductase</keyword>
<feature type="binding site" evidence="8 12">
    <location>
        <position position="260"/>
    </location>
    <ligand>
        <name>substrate</name>
    </ligand>
</feature>
<feature type="binding site" evidence="8 12">
    <location>
        <position position="257"/>
    </location>
    <ligand>
        <name>substrate</name>
    </ligand>
</feature>
<feature type="active site" description="Proton acceptor" evidence="8 10">
    <location>
        <position position="327"/>
    </location>
</feature>
<reference evidence="15 16" key="1">
    <citation type="submission" date="2016-05" db="EMBL/GenBank/DDBJ databases">
        <authorList>
            <person name="Lavstsen T."/>
            <person name="Jespersen J.S."/>
        </authorList>
    </citation>
    <scope>NUCLEOTIDE SEQUENCE [LARGE SCALE GENOMIC DNA]</scope>
    <source>
        <strain evidence="15 16">B7-9</strain>
    </source>
</reference>
<proteinExistence type="inferred from homology"/>
<feature type="binding site" evidence="8 12">
    <location>
        <position position="327"/>
    </location>
    <ligand>
        <name>substrate</name>
    </ligand>
</feature>
<dbReference type="InterPro" id="IPR012131">
    <property type="entry name" value="Hstdl_DH"/>
</dbReference>
<feature type="binding site" evidence="8 13">
    <location>
        <position position="360"/>
    </location>
    <ligand>
        <name>Zn(2+)</name>
        <dbReference type="ChEBI" id="CHEBI:29105"/>
    </ligand>
</feature>
<dbReference type="PIRSF" id="PIRSF000099">
    <property type="entry name" value="Histidinol_dh"/>
    <property type="match status" value="1"/>
</dbReference>
<evidence type="ECO:0000256" key="5">
    <source>
        <dbReference type="ARBA" id="ARBA00022833"/>
    </source>
</evidence>
<comment type="similarity">
    <text evidence="2 8 9 14">Belongs to the histidinol dehydrogenase family.</text>
</comment>
<accession>A0A2H3L3D5</accession>
<dbReference type="FunFam" id="3.40.50.1980:FF:000001">
    <property type="entry name" value="Histidinol dehydrogenase"/>
    <property type="match status" value="1"/>
</dbReference>
<dbReference type="EMBL" id="LYXE01000127">
    <property type="protein sequence ID" value="PDV97652.1"/>
    <property type="molecule type" value="Genomic_DNA"/>
</dbReference>
<dbReference type="GO" id="GO:0051287">
    <property type="term" value="F:NAD binding"/>
    <property type="evidence" value="ECO:0007669"/>
    <property type="project" value="InterPro"/>
</dbReference>
<dbReference type="GO" id="GO:0000105">
    <property type="term" value="P:L-histidine biosynthetic process"/>
    <property type="evidence" value="ECO:0007669"/>
    <property type="project" value="UniProtKB-UniRule"/>
</dbReference>
<dbReference type="PROSITE" id="PS00611">
    <property type="entry name" value="HISOL_DEHYDROGENASE"/>
    <property type="match status" value="1"/>
</dbReference>
<dbReference type="Gene3D" id="3.40.50.1980">
    <property type="entry name" value="Nitrogenase molybdenum iron protein domain"/>
    <property type="match status" value="2"/>
</dbReference>
<feature type="active site" description="Proton acceptor" evidence="8 10">
    <location>
        <position position="326"/>
    </location>
</feature>
<comment type="function">
    <text evidence="1 8">Catalyzes the sequential NAD-dependent oxidations of L-histidinol to L-histidinaldehyde and then to L-histidine.</text>
</comment>
<evidence type="ECO:0000256" key="4">
    <source>
        <dbReference type="ARBA" id="ARBA00022723"/>
    </source>
</evidence>
<feature type="binding site" evidence="8 12">
    <location>
        <position position="419"/>
    </location>
    <ligand>
        <name>substrate</name>
    </ligand>
</feature>
<dbReference type="OrthoDB" id="9805269at2"/>
<evidence type="ECO:0000256" key="6">
    <source>
        <dbReference type="ARBA" id="ARBA00023002"/>
    </source>
</evidence>
<dbReference type="NCBIfam" id="TIGR00069">
    <property type="entry name" value="hisD"/>
    <property type="match status" value="1"/>
</dbReference>
<dbReference type="RefSeq" id="WP_097654279.1">
    <property type="nucleotide sequence ID" value="NZ_LYXE01000127.1"/>
</dbReference>
<dbReference type="UniPathway" id="UPA00031">
    <property type="reaction ID" value="UER00014"/>
</dbReference>
<evidence type="ECO:0000256" key="2">
    <source>
        <dbReference type="ARBA" id="ARBA00010178"/>
    </source>
</evidence>
<feature type="binding site" evidence="8 13">
    <location>
        <position position="419"/>
    </location>
    <ligand>
        <name>Zn(2+)</name>
        <dbReference type="ChEBI" id="CHEBI:29105"/>
    </ligand>
</feature>
<keyword evidence="8" id="KW-0368">Histidine biosynthesis</keyword>
<dbReference type="CDD" id="cd06572">
    <property type="entry name" value="Histidinol_dh"/>
    <property type="match status" value="1"/>
</dbReference>
<evidence type="ECO:0000256" key="12">
    <source>
        <dbReference type="PIRSR" id="PIRSR000099-3"/>
    </source>
</evidence>
<feature type="binding site" evidence="8 11">
    <location>
        <position position="126"/>
    </location>
    <ligand>
        <name>NAD(+)</name>
        <dbReference type="ChEBI" id="CHEBI:57540"/>
    </ligand>
</feature>
<dbReference type="InterPro" id="IPR016161">
    <property type="entry name" value="Ald_DH/histidinol_DH"/>
</dbReference>
<evidence type="ECO:0000256" key="9">
    <source>
        <dbReference type="PIRNR" id="PIRNR000099"/>
    </source>
</evidence>
<keyword evidence="16" id="KW-1185">Reference proteome</keyword>
<dbReference type="AlphaFoldDB" id="A0A2H3L3D5"/>
<comment type="caution">
    <text evidence="15">The sequence shown here is derived from an EMBL/GenBank/DDBJ whole genome shotgun (WGS) entry which is preliminary data.</text>
</comment>
<feature type="binding site" evidence="8 12">
    <location>
        <position position="235"/>
    </location>
    <ligand>
        <name>substrate</name>
    </ligand>
</feature>
<evidence type="ECO:0000256" key="1">
    <source>
        <dbReference type="ARBA" id="ARBA00003850"/>
    </source>
</evidence>
<evidence type="ECO:0000256" key="7">
    <source>
        <dbReference type="ARBA" id="ARBA00049489"/>
    </source>
</evidence>
<feature type="binding site" evidence="8 12">
    <location>
        <position position="360"/>
    </location>
    <ligand>
        <name>substrate</name>
    </ligand>
</feature>
<dbReference type="PANTHER" id="PTHR21256">
    <property type="entry name" value="HISTIDINOL DEHYDROGENASE HDH"/>
    <property type="match status" value="1"/>
</dbReference>
<dbReference type="GO" id="GO:0008270">
    <property type="term" value="F:zinc ion binding"/>
    <property type="evidence" value="ECO:0007669"/>
    <property type="project" value="UniProtKB-UniRule"/>
</dbReference>
<feature type="binding site" evidence="8 13">
    <location>
        <position position="260"/>
    </location>
    <ligand>
        <name>Zn(2+)</name>
        <dbReference type="ChEBI" id="CHEBI:29105"/>
    </ligand>
</feature>
<evidence type="ECO:0000256" key="11">
    <source>
        <dbReference type="PIRSR" id="PIRSR000099-2"/>
    </source>
</evidence>
<dbReference type="GO" id="GO:0004399">
    <property type="term" value="F:histidinol dehydrogenase activity"/>
    <property type="evidence" value="ECO:0007669"/>
    <property type="project" value="UniProtKB-UniRule"/>
</dbReference>
<evidence type="ECO:0000256" key="3">
    <source>
        <dbReference type="ARBA" id="ARBA00012965"/>
    </source>
</evidence>
<dbReference type="Gene3D" id="1.20.5.1300">
    <property type="match status" value="1"/>
</dbReference>
<name>A0A2H3L3D5_9CHLR</name>
<keyword evidence="5 8" id="KW-0862">Zinc</keyword>
<dbReference type="PANTHER" id="PTHR21256:SF2">
    <property type="entry name" value="HISTIDINE BIOSYNTHESIS TRIFUNCTIONAL PROTEIN"/>
    <property type="match status" value="1"/>
</dbReference>
<sequence>MTTIPIIVDPAVARKSVLYRAPLDEDQTTAQAVAAIVSEVRAGGDAALRILSERFDGVAPASIEVPRAEWVAAAETLPPDLRAALELSVTEIRRFHERQARNSWIDFSVEGVRGQLVVPLQRVGVYAPGGAAPLPSSLIHAAVPAQVAGVEQIVVCSPPQAATGKPSVLVLAAAHLVGVDQVFAVGGAQAIAAMAYGTESVPRVDKIAGPGNRFVIQAKRLVYGAVGIESLPGPTETLVIADLSANPRYVAADLLAQAEHVEASAILLTPSPELAVAVQTELERQLQLLPEPNATAAAEAVSQRGAIVLVRDLEMAFALSNEYGPEHLCLLLEETWPYVGMVRNAGGIFLGEQSFEVLGDYCAGPSHIMPTEGTARYASPVNVDDFRKVISLVGLNATGLARIGPAAQRLAEAEGLYAHAAAVRVRLEPAEDADDKG</sequence>
<feature type="binding site" evidence="8 11">
    <location>
        <position position="212"/>
    </location>
    <ligand>
        <name>NAD(+)</name>
        <dbReference type="ChEBI" id="CHEBI:57540"/>
    </ligand>
</feature>
<dbReference type="Proteomes" id="UP000220922">
    <property type="component" value="Unassembled WGS sequence"/>
</dbReference>
<evidence type="ECO:0000256" key="8">
    <source>
        <dbReference type="HAMAP-Rule" id="MF_01024"/>
    </source>
</evidence>
<evidence type="ECO:0000256" key="14">
    <source>
        <dbReference type="RuleBase" id="RU004175"/>
    </source>
</evidence>
<dbReference type="SUPFAM" id="SSF53720">
    <property type="entry name" value="ALDH-like"/>
    <property type="match status" value="1"/>
</dbReference>
<dbReference type="PRINTS" id="PR00083">
    <property type="entry name" value="HOLDHDRGNASE"/>
</dbReference>
<dbReference type="EC" id="1.1.1.23" evidence="3 8"/>
<comment type="catalytic activity">
    <reaction evidence="7 8">
        <text>L-histidinol + 2 NAD(+) + H2O = L-histidine + 2 NADH + 3 H(+)</text>
        <dbReference type="Rhea" id="RHEA:20641"/>
        <dbReference type="ChEBI" id="CHEBI:15377"/>
        <dbReference type="ChEBI" id="CHEBI:15378"/>
        <dbReference type="ChEBI" id="CHEBI:57540"/>
        <dbReference type="ChEBI" id="CHEBI:57595"/>
        <dbReference type="ChEBI" id="CHEBI:57699"/>
        <dbReference type="ChEBI" id="CHEBI:57945"/>
        <dbReference type="EC" id="1.1.1.23"/>
    </reaction>
</comment>
<dbReference type="Pfam" id="PF00815">
    <property type="entry name" value="Histidinol_dh"/>
    <property type="match status" value="1"/>
</dbReference>
<evidence type="ECO:0000256" key="13">
    <source>
        <dbReference type="PIRSR" id="PIRSR000099-4"/>
    </source>
</evidence>
<dbReference type="HAMAP" id="MF_01024">
    <property type="entry name" value="HisD"/>
    <property type="match status" value="1"/>
</dbReference>
<keyword evidence="8 11" id="KW-0520">NAD</keyword>
<keyword evidence="4 8" id="KW-0479">Metal-binding</keyword>
<evidence type="ECO:0000256" key="10">
    <source>
        <dbReference type="PIRSR" id="PIRSR000099-1"/>
    </source>
</evidence>
<dbReference type="InterPro" id="IPR022695">
    <property type="entry name" value="Histidinol_DH_monofunct"/>
</dbReference>